<dbReference type="Proteomes" id="UP001152797">
    <property type="component" value="Unassembled WGS sequence"/>
</dbReference>
<accession>A0A9P1DK91</accession>
<dbReference type="EMBL" id="CAMXCT030004813">
    <property type="protein sequence ID" value="CAL4797756.1"/>
    <property type="molecule type" value="Genomic_DNA"/>
</dbReference>
<dbReference type="AlphaFoldDB" id="A0A9P1DK91"/>
<evidence type="ECO:0000313" key="3">
    <source>
        <dbReference type="Proteomes" id="UP001152797"/>
    </source>
</evidence>
<sequence>MSSVCQAAVGQAFPWHLSSQLLQSLRTASGRASTLSSTLMLSAMAEALAWSRAMHVYVSTQLPGNLGNLIWSNAAMVANGRVSRWRGVLQLLGSTRDATSYHEAASSCELGGQSLLGLGLLSELQNWTLRRLRVGTACGSRSV</sequence>
<dbReference type="EMBL" id="CAMXCT020004813">
    <property type="protein sequence ID" value="CAL1163819.1"/>
    <property type="molecule type" value="Genomic_DNA"/>
</dbReference>
<name>A0A9P1DK91_9DINO</name>
<protein>
    <submittedName>
        <fullName evidence="2">Pentacotripeptide-repeat region of PRORP domain-containing protein</fullName>
    </submittedName>
</protein>
<dbReference type="EMBL" id="CAMXCT010004813">
    <property type="protein sequence ID" value="CAI4010444.1"/>
    <property type="molecule type" value="Genomic_DNA"/>
</dbReference>
<reference evidence="1" key="1">
    <citation type="submission" date="2022-10" db="EMBL/GenBank/DDBJ databases">
        <authorList>
            <person name="Chen Y."/>
            <person name="Dougan E. K."/>
            <person name="Chan C."/>
            <person name="Rhodes N."/>
            <person name="Thang M."/>
        </authorList>
    </citation>
    <scope>NUCLEOTIDE SEQUENCE</scope>
</reference>
<comment type="caution">
    <text evidence="1">The sequence shown here is derived from an EMBL/GenBank/DDBJ whole genome shotgun (WGS) entry which is preliminary data.</text>
</comment>
<evidence type="ECO:0000313" key="1">
    <source>
        <dbReference type="EMBL" id="CAI4010444.1"/>
    </source>
</evidence>
<proteinExistence type="predicted"/>
<gene>
    <name evidence="1" type="ORF">C1SCF055_LOCUS35714</name>
</gene>
<keyword evidence="3" id="KW-1185">Reference proteome</keyword>
<reference evidence="2 3" key="2">
    <citation type="submission" date="2024-05" db="EMBL/GenBank/DDBJ databases">
        <authorList>
            <person name="Chen Y."/>
            <person name="Shah S."/>
            <person name="Dougan E. K."/>
            <person name="Thang M."/>
            <person name="Chan C."/>
        </authorList>
    </citation>
    <scope>NUCLEOTIDE SEQUENCE [LARGE SCALE GENOMIC DNA]</scope>
</reference>
<organism evidence="1">
    <name type="scientific">Cladocopium goreaui</name>
    <dbReference type="NCBI Taxonomy" id="2562237"/>
    <lineage>
        <taxon>Eukaryota</taxon>
        <taxon>Sar</taxon>
        <taxon>Alveolata</taxon>
        <taxon>Dinophyceae</taxon>
        <taxon>Suessiales</taxon>
        <taxon>Symbiodiniaceae</taxon>
        <taxon>Cladocopium</taxon>
    </lineage>
</organism>
<evidence type="ECO:0000313" key="2">
    <source>
        <dbReference type="EMBL" id="CAL4797756.1"/>
    </source>
</evidence>